<proteinExistence type="predicted"/>
<dbReference type="OrthoDB" id="7874461at2"/>
<dbReference type="EMBL" id="FZOS01000002">
    <property type="protein sequence ID" value="SNS18368.1"/>
    <property type="molecule type" value="Genomic_DNA"/>
</dbReference>
<dbReference type="Pfam" id="PF07589">
    <property type="entry name" value="PEP-CTERM"/>
    <property type="match status" value="1"/>
</dbReference>
<dbReference type="SUPFAM" id="SSF49785">
    <property type="entry name" value="Galactose-binding domain-like"/>
    <property type="match status" value="1"/>
</dbReference>
<evidence type="ECO:0000259" key="2">
    <source>
        <dbReference type="Pfam" id="PF07589"/>
    </source>
</evidence>
<evidence type="ECO:0000256" key="1">
    <source>
        <dbReference type="SAM" id="SignalP"/>
    </source>
</evidence>
<evidence type="ECO:0000313" key="3">
    <source>
        <dbReference type="EMBL" id="SNS18368.1"/>
    </source>
</evidence>
<protein>
    <submittedName>
        <fullName evidence="3">PEP-CTERM protein-sorting domain-containing protein</fullName>
    </submittedName>
</protein>
<sequence length="221" mass="22938">MRKLLLALAATAAFAAPANAAIVFSDNFDGEAGGSSTVLNYTGFAQWDVFDGTVDLLNQPNSYGIACAGGSGSCVDLDGSTGDPGTMITKEMFAFKAGDTFTLTFDLSGSQRTGPDGFVYGFQFVDPDGLALSDAYFLNADEDFGTYAATGDFGFDGNLKLIFRADPDGPGSDNIGLILDNVSLDISPVPEPASWAMMIAGFGLVGGAMRNSRRRPTAAIA</sequence>
<dbReference type="InterPro" id="IPR008979">
    <property type="entry name" value="Galactose-bd-like_sf"/>
</dbReference>
<dbReference type="RefSeq" id="WP_089218157.1">
    <property type="nucleotide sequence ID" value="NZ_FZOS01000002.1"/>
</dbReference>
<name>A0A239CFC4_9SPHN</name>
<dbReference type="NCBIfam" id="NF035944">
    <property type="entry name" value="PEPxxWA-CTERM"/>
    <property type="match status" value="1"/>
</dbReference>
<dbReference type="InterPro" id="IPR013424">
    <property type="entry name" value="Ice-binding_C"/>
</dbReference>
<keyword evidence="4" id="KW-1185">Reference proteome</keyword>
<accession>A0A239CFC4</accession>
<organism evidence="3 4">
    <name type="scientific">Edaphosphingomonas laterariae</name>
    <dbReference type="NCBI Taxonomy" id="861865"/>
    <lineage>
        <taxon>Bacteria</taxon>
        <taxon>Pseudomonadati</taxon>
        <taxon>Pseudomonadota</taxon>
        <taxon>Alphaproteobacteria</taxon>
        <taxon>Sphingomonadales</taxon>
        <taxon>Rhizorhabdaceae</taxon>
        <taxon>Edaphosphingomonas</taxon>
    </lineage>
</organism>
<evidence type="ECO:0000313" key="4">
    <source>
        <dbReference type="Proteomes" id="UP000198281"/>
    </source>
</evidence>
<keyword evidence="1" id="KW-0732">Signal</keyword>
<gene>
    <name evidence="3" type="ORF">SAMN06295912_102156</name>
</gene>
<feature type="domain" description="Ice-binding protein C-terminal" evidence="2">
    <location>
        <begin position="188"/>
        <end position="214"/>
    </location>
</feature>
<reference evidence="4" key="1">
    <citation type="submission" date="2017-06" db="EMBL/GenBank/DDBJ databases">
        <authorList>
            <person name="Varghese N."/>
            <person name="Submissions S."/>
        </authorList>
    </citation>
    <scope>NUCLEOTIDE SEQUENCE [LARGE SCALE GENOMIC DNA]</scope>
    <source>
        <strain evidence="4">LNB2</strain>
    </source>
</reference>
<dbReference type="AlphaFoldDB" id="A0A239CFC4"/>
<dbReference type="NCBIfam" id="TIGR02595">
    <property type="entry name" value="PEP_CTERM"/>
    <property type="match status" value="1"/>
</dbReference>
<dbReference type="Proteomes" id="UP000198281">
    <property type="component" value="Unassembled WGS sequence"/>
</dbReference>
<feature type="signal peptide" evidence="1">
    <location>
        <begin position="1"/>
        <end position="20"/>
    </location>
</feature>
<feature type="chain" id="PRO_5012489475" evidence="1">
    <location>
        <begin position="21"/>
        <end position="221"/>
    </location>
</feature>